<keyword evidence="2" id="KW-1185">Reference proteome</keyword>
<organism evidence="1 2">
    <name type="scientific">Antarcticirhabdus aurantiaca</name>
    <dbReference type="NCBI Taxonomy" id="2606717"/>
    <lineage>
        <taxon>Bacteria</taxon>
        <taxon>Pseudomonadati</taxon>
        <taxon>Pseudomonadota</taxon>
        <taxon>Alphaproteobacteria</taxon>
        <taxon>Hyphomicrobiales</taxon>
        <taxon>Aurantimonadaceae</taxon>
        <taxon>Antarcticirhabdus</taxon>
    </lineage>
</organism>
<evidence type="ECO:0000313" key="1">
    <source>
        <dbReference type="EMBL" id="WAJ28624.1"/>
    </source>
</evidence>
<evidence type="ECO:0000313" key="2">
    <source>
        <dbReference type="Proteomes" id="UP001163223"/>
    </source>
</evidence>
<name>A0ACD4NPB6_9HYPH</name>
<proteinExistence type="predicted"/>
<sequence>MTERDACGAMRRLDAPWTEDMLTQALAAIADDFGFTYWAVLAMPSTDEGGATMQYVFGNWPKPFERAYEARGLHRFSLMMRALKADPMPFVWDAATLYGTDEAEPSPAARLLIDNDYLAGAIFPVWGLTTFNGAVSFAGHSCQLSDEEVRELHLACFAFFGMLAAARFIENQRRNPLTTRERDCLKLAMLGKTSSEIGAILSLSEHTVSQYLTSATRKMNASNRTHAVALAAQSGYLS</sequence>
<protein>
    <submittedName>
        <fullName evidence="1">Autoinducer binding domain-containing protein</fullName>
    </submittedName>
</protein>
<dbReference type="Proteomes" id="UP001163223">
    <property type="component" value="Chromosome"/>
</dbReference>
<reference evidence="1" key="1">
    <citation type="submission" date="2022-11" db="EMBL/GenBank/DDBJ databases">
        <title>beta-Carotene-producing bacterium, Jeongeuplla avenae sp. nov., alleviates the salt stress of Arabidopsis seedlings.</title>
        <authorList>
            <person name="Jiang L."/>
            <person name="Lee J."/>
        </authorList>
    </citation>
    <scope>NUCLEOTIDE SEQUENCE</scope>
    <source>
        <strain evidence="1">DY_R2A_6</strain>
    </source>
</reference>
<gene>
    <name evidence="1" type="ORF">OXU80_28145</name>
</gene>
<dbReference type="EMBL" id="CP113520">
    <property type="protein sequence ID" value="WAJ28624.1"/>
    <property type="molecule type" value="Genomic_DNA"/>
</dbReference>
<accession>A0ACD4NPB6</accession>